<feature type="domain" description="Glycosyltransferase 2-like" evidence="1">
    <location>
        <begin position="3"/>
        <end position="121"/>
    </location>
</feature>
<dbReference type="AlphaFoldDB" id="A0A1T5AZH8"/>
<reference evidence="3" key="1">
    <citation type="submission" date="2017-02" db="EMBL/GenBank/DDBJ databases">
        <authorList>
            <person name="Varghese N."/>
            <person name="Submissions S."/>
        </authorList>
    </citation>
    <scope>NUCLEOTIDE SEQUENCE [LARGE SCALE GENOMIC DNA]</scope>
    <source>
        <strain evidence="3">ATCC 35199</strain>
    </source>
</reference>
<name>A0A1T5AZH8_9FIRM</name>
<proteinExistence type="predicted"/>
<accession>A0A1T5AZH8</accession>
<keyword evidence="3" id="KW-1185">Reference proteome</keyword>
<evidence type="ECO:0000313" key="2">
    <source>
        <dbReference type="EMBL" id="SKB40374.1"/>
    </source>
</evidence>
<dbReference type="RefSeq" id="WP_079589200.1">
    <property type="nucleotide sequence ID" value="NZ_FUYN01000002.1"/>
</dbReference>
<dbReference type="EMBL" id="FUYN01000002">
    <property type="protein sequence ID" value="SKB40374.1"/>
    <property type="molecule type" value="Genomic_DNA"/>
</dbReference>
<sequence length="304" mass="35655">MLSILTPTYNRAYILPQLFESLKRQSKKGFEWIVVDDGSTDNTEEIVRKWKDSEIEFNINYIKQDNGGKHRAINKGINFAQYDFTYILDSDDYLTNNAVELIYKWIKEIDNAERYVGVSGCKGKYDGNQLIRIGDFPDENKYVDSNNIDRIKNKLQGDKAEIYRTEILKKYPFPEFEGEKFLWEAVVWNKIASDGFLIRWFPEIICICDYLHDGLTNTDSEYRKLSNFNGYTLLEKMNCNTLPFPYNFFSAGRYYKIAKQKKFKSQKILEALDIEKSFLCLGIFMNFVKEFVKTRMTSKGGSKT</sequence>
<dbReference type="InterPro" id="IPR029044">
    <property type="entry name" value="Nucleotide-diphossugar_trans"/>
</dbReference>
<dbReference type="InterPro" id="IPR001173">
    <property type="entry name" value="Glyco_trans_2-like"/>
</dbReference>
<dbReference type="OrthoDB" id="9810303at2"/>
<dbReference type="GO" id="GO:0016758">
    <property type="term" value="F:hexosyltransferase activity"/>
    <property type="evidence" value="ECO:0007669"/>
    <property type="project" value="UniProtKB-ARBA"/>
</dbReference>
<evidence type="ECO:0000313" key="3">
    <source>
        <dbReference type="Proteomes" id="UP000243406"/>
    </source>
</evidence>
<dbReference type="PANTHER" id="PTHR22916:SF3">
    <property type="entry name" value="UDP-GLCNAC:BETAGAL BETA-1,3-N-ACETYLGLUCOSAMINYLTRANSFERASE-LIKE PROTEIN 1"/>
    <property type="match status" value="1"/>
</dbReference>
<organism evidence="2 3">
    <name type="scientific">Acetoanaerobium noterae</name>
    <dbReference type="NCBI Taxonomy" id="745369"/>
    <lineage>
        <taxon>Bacteria</taxon>
        <taxon>Bacillati</taxon>
        <taxon>Bacillota</taxon>
        <taxon>Clostridia</taxon>
        <taxon>Peptostreptococcales</taxon>
        <taxon>Filifactoraceae</taxon>
        <taxon>Acetoanaerobium</taxon>
    </lineage>
</organism>
<keyword evidence="2" id="KW-0808">Transferase</keyword>
<dbReference type="Gene3D" id="3.90.550.10">
    <property type="entry name" value="Spore Coat Polysaccharide Biosynthesis Protein SpsA, Chain A"/>
    <property type="match status" value="1"/>
</dbReference>
<gene>
    <name evidence="2" type="ORF">SAMN02745120_1308</name>
</gene>
<dbReference type="Proteomes" id="UP000243406">
    <property type="component" value="Unassembled WGS sequence"/>
</dbReference>
<dbReference type="CDD" id="cd00761">
    <property type="entry name" value="Glyco_tranf_GTA_type"/>
    <property type="match status" value="1"/>
</dbReference>
<protein>
    <submittedName>
        <fullName evidence="2">Glycosyl transferase family 2</fullName>
    </submittedName>
</protein>
<dbReference type="PANTHER" id="PTHR22916">
    <property type="entry name" value="GLYCOSYLTRANSFERASE"/>
    <property type="match status" value="1"/>
</dbReference>
<evidence type="ECO:0000259" key="1">
    <source>
        <dbReference type="Pfam" id="PF00535"/>
    </source>
</evidence>
<dbReference type="Pfam" id="PF00535">
    <property type="entry name" value="Glycos_transf_2"/>
    <property type="match status" value="1"/>
</dbReference>
<dbReference type="SUPFAM" id="SSF53448">
    <property type="entry name" value="Nucleotide-diphospho-sugar transferases"/>
    <property type="match status" value="1"/>
</dbReference>